<dbReference type="GO" id="GO:0016020">
    <property type="term" value="C:membrane"/>
    <property type="evidence" value="ECO:0007669"/>
    <property type="project" value="InterPro"/>
</dbReference>
<evidence type="ECO:0000259" key="16">
    <source>
        <dbReference type="Pfam" id="PF16535"/>
    </source>
</evidence>
<keyword evidence="10 14" id="KW-0472">Membrane</keyword>
<evidence type="ECO:0000259" key="15">
    <source>
        <dbReference type="Pfam" id="PF04888"/>
    </source>
</evidence>
<keyword evidence="18" id="KW-1185">Reference proteome</keyword>
<keyword evidence="5 14" id="KW-0812">Transmembrane</keyword>
<feature type="region of interest" description="Disordered" evidence="13">
    <location>
        <begin position="49"/>
        <end position="76"/>
    </location>
</feature>
<dbReference type="GO" id="GO:0033644">
    <property type="term" value="C:host cell membrane"/>
    <property type="evidence" value="ECO:0007669"/>
    <property type="project" value="UniProtKB-SubCell"/>
</dbReference>
<evidence type="ECO:0000256" key="7">
    <source>
        <dbReference type="ARBA" id="ARBA00022989"/>
    </source>
</evidence>
<evidence type="ECO:0000256" key="3">
    <source>
        <dbReference type="ARBA" id="ARBA00018823"/>
    </source>
</evidence>
<dbReference type="Pfam" id="PF04888">
    <property type="entry name" value="SseC"/>
    <property type="match status" value="1"/>
</dbReference>
<evidence type="ECO:0000313" key="17">
    <source>
        <dbReference type="EMBL" id="VVE04347.1"/>
    </source>
</evidence>
<dbReference type="GO" id="GO:0005576">
    <property type="term" value="C:extracellular region"/>
    <property type="evidence" value="ECO:0007669"/>
    <property type="project" value="UniProtKB-SubCell"/>
</dbReference>
<keyword evidence="7 14" id="KW-1133">Transmembrane helix</keyword>
<gene>
    <name evidence="17" type="primary">sipB</name>
    <name evidence="17" type="ORF">PPN31114_02296</name>
</gene>
<evidence type="ECO:0000256" key="11">
    <source>
        <dbReference type="ARBA" id="ARBA00025490"/>
    </source>
</evidence>
<evidence type="ECO:0000256" key="10">
    <source>
        <dbReference type="ARBA" id="ARBA00023136"/>
    </source>
</evidence>
<keyword evidence="8" id="KW-0843">Virulence</keyword>
<dbReference type="OrthoDB" id="8934987at2"/>
<reference evidence="17 18" key="1">
    <citation type="submission" date="2019-08" db="EMBL/GenBank/DDBJ databases">
        <authorList>
            <person name="Peeters C."/>
        </authorList>
    </citation>
    <scope>NUCLEOTIDE SEQUENCE [LARGE SCALE GENOMIC DNA]</scope>
    <source>
        <strain evidence="17 18">LMG 31114</strain>
    </source>
</reference>
<evidence type="ECO:0000256" key="5">
    <source>
        <dbReference type="ARBA" id="ARBA00022692"/>
    </source>
</evidence>
<keyword evidence="9" id="KW-0175">Coiled coil</keyword>
<feature type="domain" description="IpaB/BipB/SctE N-terminal" evidence="16">
    <location>
        <begin position="77"/>
        <end position="222"/>
    </location>
</feature>
<name>A0A5E4UWL8_9BURK</name>
<feature type="transmembrane region" description="Helical" evidence="14">
    <location>
        <begin position="394"/>
        <end position="418"/>
    </location>
</feature>
<dbReference type="InterPro" id="IPR032391">
    <property type="entry name" value="IpaB/BipB/SctE_N"/>
</dbReference>
<dbReference type="Gene3D" id="1.20.120.330">
    <property type="entry name" value="Nucleotidyltransferases domain 2"/>
    <property type="match status" value="2"/>
</dbReference>
<feature type="compositionally biased region" description="Polar residues" evidence="13">
    <location>
        <begin position="25"/>
        <end position="35"/>
    </location>
</feature>
<evidence type="ECO:0000256" key="13">
    <source>
        <dbReference type="SAM" id="MobiDB-lite"/>
    </source>
</evidence>
<keyword evidence="4" id="KW-0964">Secreted</keyword>
<feature type="transmembrane region" description="Helical" evidence="14">
    <location>
        <begin position="362"/>
        <end position="382"/>
    </location>
</feature>
<proteinExistence type="inferred from homology"/>
<evidence type="ECO:0000313" key="18">
    <source>
        <dbReference type="Proteomes" id="UP000366945"/>
    </source>
</evidence>
<dbReference type="EMBL" id="CABPSK010000002">
    <property type="protein sequence ID" value="VVE04347.1"/>
    <property type="molecule type" value="Genomic_DNA"/>
</dbReference>
<dbReference type="Proteomes" id="UP000366945">
    <property type="component" value="Unassembled WGS sequence"/>
</dbReference>
<dbReference type="Pfam" id="PF16535">
    <property type="entry name" value="T3SSipB"/>
    <property type="match status" value="1"/>
</dbReference>
<organism evidence="17 18">
    <name type="scientific">Pandoraea pneumonica</name>
    <dbReference type="NCBI Taxonomy" id="2508299"/>
    <lineage>
        <taxon>Bacteria</taxon>
        <taxon>Pseudomonadati</taxon>
        <taxon>Pseudomonadota</taxon>
        <taxon>Betaproteobacteria</taxon>
        <taxon>Burkholderiales</taxon>
        <taxon>Burkholderiaceae</taxon>
        <taxon>Pandoraea</taxon>
    </lineage>
</organism>
<accession>A0A5E4UWL8</accession>
<evidence type="ECO:0000256" key="14">
    <source>
        <dbReference type="SAM" id="Phobius"/>
    </source>
</evidence>
<comment type="similarity">
    <text evidence="12">Belongs to the SctE/SipB/YopB family.</text>
</comment>
<dbReference type="InterPro" id="IPR003895">
    <property type="entry name" value="T3SS_SctE/BipB"/>
</dbReference>
<evidence type="ECO:0000256" key="4">
    <source>
        <dbReference type="ARBA" id="ARBA00022525"/>
    </source>
</evidence>
<protein>
    <recommendedName>
        <fullName evidence="3">Translocator protein BipB</fullName>
    </recommendedName>
</protein>
<sequence length="573" mass="59229">MSSTAIDARAPAPAPLPVDGGDASATAQAAPSLPPSNAQLLRDLLMASIDKTPPLPGKPVETTDAPALTPPRSHDKGDLTALIGRLMQVLGERSLAEIETRLAQWQSQESSKQAIRTKENEAFLNAVREAQDALAAFEGAGKSTNEARAALDRARDKLAQAQAAFDAAAPDTPESIAAKTALDTAKAEFDAATKHFEDAKTAQNKAQDAATAALKKSDALLSDVMSVPDAKPGAEGEEHLEQIKSLIAMMAMYAKLLGDSAQTAIEEDMKFFETVRDARENDLQKRNEEYREQVRKAESLNKAMGWLGKILGAIITVVGIVGAAFTGGLSTPMVALGGAMLADTTVGAATGFSLLGEALKPLMTSVIQPMATAIGGAIGGFLEKMGVPKATAEIVGGVVGAVLAALVVIAVLAVTLVAGSAVASKLGGTIGNLVSETVKKIVPDLIRESLKSGTKMLSQSMSSLAARLGINDGMGQVVGNMLTKTAALGEVGLVGTQSGGQVAAGVFEKNAADISAEMVVSREVLAKISEWVKQAAQSFTSSDNTITSLLSSMSDAAKNQNEAGRFILNNVRA</sequence>
<comment type="subcellular location">
    <subcellularLocation>
        <location evidence="1">Host membrane</location>
    </subcellularLocation>
    <subcellularLocation>
        <location evidence="2">Secreted</location>
    </subcellularLocation>
</comment>
<evidence type="ECO:0000256" key="8">
    <source>
        <dbReference type="ARBA" id="ARBA00023026"/>
    </source>
</evidence>
<keyword evidence="6" id="KW-1043">Host membrane</keyword>
<evidence type="ECO:0000256" key="1">
    <source>
        <dbReference type="ARBA" id="ARBA00004551"/>
    </source>
</evidence>
<feature type="transmembrane region" description="Helical" evidence="14">
    <location>
        <begin position="306"/>
        <end position="327"/>
    </location>
</feature>
<dbReference type="GeneID" id="300404327"/>
<feature type="region of interest" description="Disordered" evidence="13">
    <location>
        <begin position="1"/>
        <end position="35"/>
    </location>
</feature>
<feature type="domain" description="Translocator protein BipB-like C-terminal" evidence="15">
    <location>
        <begin position="249"/>
        <end position="570"/>
    </location>
</feature>
<comment type="function">
    <text evidence="11">Plays a role in the bacterium-induced formation of multinucleated giant cell (MNGC), which is formed after host cell fusion, as well as in the intercellular spreading of bacteria and in the induction of apoptosis in macrophages. May act in concert with other effector proteins to induce fusion of host cell membranes.</text>
</comment>
<evidence type="ECO:0000256" key="2">
    <source>
        <dbReference type="ARBA" id="ARBA00004613"/>
    </source>
</evidence>
<dbReference type="PRINTS" id="PR01375">
    <property type="entry name" value="BACINVASINB"/>
</dbReference>
<evidence type="ECO:0000256" key="9">
    <source>
        <dbReference type="ARBA" id="ARBA00023054"/>
    </source>
</evidence>
<dbReference type="RefSeq" id="WP_150679614.1">
    <property type="nucleotide sequence ID" value="NZ_CABPSK010000002.1"/>
</dbReference>
<dbReference type="AlphaFoldDB" id="A0A5E4UWL8"/>
<evidence type="ECO:0000256" key="6">
    <source>
        <dbReference type="ARBA" id="ARBA00022870"/>
    </source>
</evidence>
<evidence type="ECO:0000256" key="12">
    <source>
        <dbReference type="ARBA" id="ARBA00035640"/>
    </source>
</evidence>
<dbReference type="InterPro" id="IPR006972">
    <property type="entry name" value="BipB-like_C"/>
</dbReference>